<dbReference type="InterPro" id="IPR036280">
    <property type="entry name" value="Multihaem_cyt_sf"/>
</dbReference>
<dbReference type="RefSeq" id="WP_237874661.1">
    <property type="nucleotide sequence ID" value="NZ_JAKLTR010000011.1"/>
</dbReference>
<dbReference type="EMBL" id="JAKLTR010000011">
    <property type="protein sequence ID" value="MCG2616124.1"/>
    <property type="molecule type" value="Genomic_DNA"/>
</dbReference>
<keyword evidence="1" id="KW-0732">Signal</keyword>
<evidence type="ECO:0000313" key="3">
    <source>
        <dbReference type="EMBL" id="MCG2616124.1"/>
    </source>
</evidence>
<comment type="caution">
    <text evidence="3">The sequence shown here is derived from an EMBL/GenBank/DDBJ whole genome shotgun (WGS) entry which is preliminary data.</text>
</comment>
<name>A0ABS9KUU4_9BACT</name>
<dbReference type="PANTHER" id="PTHR35038">
    <property type="entry name" value="DISSIMILATORY SULFITE REDUCTASE SIRA"/>
    <property type="match status" value="1"/>
</dbReference>
<dbReference type="InterPro" id="IPR023155">
    <property type="entry name" value="Cyt_c-552/4"/>
</dbReference>
<evidence type="ECO:0000256" key="1">
    <source>
        <dbReference type="ARBA" id="ARBA00022729"/>
    </source>
</evidence>
<sequence length="411" mass="45506">MHRRSVIIVLILTASIFILCKCSGGARHDATIITDNNGEVFAGYTACAGCHKDVYEQHLRSAHFSSSAFSSADNIKGSFDAGANSFVYTRHAAIEMQKRDSSFYQVAFEDGRETKARRFDITIGSGNKGQTYLYWMENRLFQLPISYFTPASQWSNSPGFPNRIVFNRPITSRCLECHATFAKVTSPQGKEPEEFDRMQTVLTISCEKCHGPGAEHIKFQQAHPTDTVGQEIIKPGLFSRQQQLDLCASCHGGRLRKTQPSFSYQSGAKLTDHFILDTANGNAADIDVHGNQYGLLSASECFKQSDMTCGSCHSPHGNEKNNLKEFSRKCMTCHSESHDNFCTLAGKVKADLTGNCIDCHMPKQPSRAIAVFLQGADAAAAIRMRTHYIKVYPEETAKAVVSLGNLMKEKK</sequence>
<protein>
    <recommendedName>
        <fullName evidence="2">Cytochrome c-552/4 domain-containing protein</fullName>
    </recommendedName>
</protein>
<dbReference type="SUPFAM" id="SSF48695">
    <property type="entry name" value="Multiheme cytochromes"/>
    <property type="match status" value="1"/>
</dbReference>
<accession>A0ABS9KUU4</accession>
<dbReference type="Gene3D" id="3.90.10.10">
    <property type="entry name" value="Cytochrome C3"/>
    <property type="match status" value="1"/>
</dbReference>
<dbReference type="InterPro" id="IPR051829">
    <property type="entry name" value="Multiheme_Cytochr_ET"/>
</dbReference>
<dbReference type="Gene3D" id="1.10.1130.10">
    <property type="entry name" value="Flavocytochrome C3, Chain A"/>
    <property type="match status" value="1"/>
</dbReference>
<keyword evidence="4" id="KW-1185">Reference proteome</keyword>
<gene>
    <name evidence="3" type="ORF">LZZ85_17640</name>
</gene>
<feature type="domain" description="Cytochrome c-552/4" evidence="2">
    <location>
        <begin position="171"/>
        <end position="211"/>
    </location>
</feature>
<evidence type="ECO:0000259" key="2">
    <source>
        <dbReference type="Pfam" id="PF13435"/>
    </source>
</evidence>
<dbReference type="Pfam" id="PF13435">
    <property type="entry name" value="Cytochrome_C554"/>
    <property type="match status" value="1"/>
</dbReference>
<dbReference type="PANTHER" id="PTHR35038:SF8">
    <property type="entry name" value="C-TYPE POLYHEME CYTOCHROME OMCC"/>
    <property type="match status" value="1"/>
</dbReference>
<organism evidence="3 4">
    <name type="scientific">Terrimonas ginsenosidimutans</name>
    <dbReference type="NCBI Taxonomy" id="2908004"/>
    <lineage>
        <taxon>Bacteria</taxon>
        <taxon>Pseudomonadati</taxon>
        <taxon>Bacteroidota</taxon>
        <taxon>Chitinophagia</taxon>
        <taxon>Chitinophagales</taxon>
        <taxon>Chitinophagaceae</taxon>
        <taxon>Terrimonas</taxon>
    </lineage>
</organism>
<evidence type="ECO:0000313" key="4">
    <source>
        <dbReference type="Proteomes" id="UP001165367"/>
    </source>
</evidence>
<proteinExistence type="predicted"/>
<reference evidence="3" key="1">
    <citation type="submission" date="2022-01" db="EMBL/GenBank/DDBJ databases">
        <authorList>
            <person name="Jo J.-H."/>
            <person name="Im W.-T."/>
        </authorList>
    </citation>
    <scope>NUCLEOTIDE SEQUENCE</scope>
    <source>
        <strain evidence="3">NA20</strain>
    </source>
</reference>
<dbReference type="Proteomes" id="UP001165367">
    <property type="component" value="Unassembled WGS sequence"/>
</dbReference>